<gene>
    <name evidence="1" type="ORF">SAMN06275492_10539</name>
</gene>
<dbReference type="InterPro" id="IPR003329">
    <property type="entry name" value="Cytidylyl_trans"/>
</dbReference>
<dbReference type="GO" id="GO:0008781">
    <property type="term" value="F:N-acylneuraminate cytidylyltransferase activity"/>
    <property type="evidence" value="ECO:0007669"/>
    <property type="project" value="TreeGrafter"/>
</dbReference>
<dbReference type="PANTHER" id="PTHR21485">
    <property type="entry name" value="HAD SUPERFAMILY MEMBERS CMAS AND KDSC"/>
    <property type="match status" value="1"/>
</dbReference>
<evidence type="ECO:0000313" key="1">
    <source>
        <dbReference type="EMBL" id="SMG18578.1"/>
    </source>
</evidence>
<dbReference type="InterPro" id="IPR050793">
    <property type="entry name" value="CMP-NeuNAc_synthase"/>
</dbReference>
<keyword evidence="1" id="KW-0808">Transferase</keyword>
<dbReference type="CDD" id="cd02513">
    <property type="entry name" value="CMP-NeuAc_Synthase"/>
    <property type="match status" value="1"/>
</dbReference>
<dbReference type="SUPFAM" id="SSF53448">
    <property type="entry name" value="Nucleotide-diphospho-sugar transferases"/>
    <property type="match status" value="1"/>
</dbReference>
<keyword evidence="2" id="KW-1185">Reference proteome</keyword>
<dbReference type="Pfam" id="PF02348">
    <property type="entry name" value="CTP_transf_3"/>
    <property type="match status" value="1"/>
</dbReference>
<dbReference type="OrthoDB" id="9805604at2"/>
<dbReference type="STRING" id="561720.SAMN06275492_10539"/>
<keyword evidence="1" id="KW-0548">Nucleotidyltransferase</keyword>
<dbReference type="InterPro" id="IPR029044">
    <property type="entry name" value="Nucleotide-diphossugar_trans"/>
</dbReference>
<dbReference type="PANTHER" id="PTHR21485:SF6">
    <property type="entry name" value="N-ACYLNEURAMINATE CYTIDYLYLTRANSFERASE-RELATED"/>
    <property type="match status" value="1"/>
</dbReference>
<dbReference type="RefSeq" id="WP_085543939.1">
    <property type="nucleotide sequence ID" value="NZ_FXBB01000005.1"/>
</dbReference>
<dbReference type="Gene3D" id="3.90.550.10">
    <property type="entry name" value="Spore Coat Polysaccharide Biosynthesis Protein SpsA, Chain A"/>
    <property type="match status" value="1"/>
</dbReference>
<dbReference type="AlphaFoldDB" id="A0A1X7IU50"/>
<reference evidence="2" key="1">
    <citation type="submission" date="2017-04" db="EMBL/GenBank/DDBJ databases">
        <authorList>
            <person name="Varghese N."/>
            <person name="Submissions S."/>
        </authorList>
    </citation>
    <scope>NUCLEOTIDE SEQUENCE [LARGE SCALE GENOMIC DNA]</scope>
    <source>
        <strain evidence="2">USBA 82</strain>
    </source>
</reference>
<proteinExistence type="predicted"/>
<dbReference type="InterPro" id="IPR020039">
    <property type="entry name" value="PseF"/>
</dbReference>
<organism evidence="1 2">
    <name type="scientific">Dethiosulfovibrio salsuginis</name>
    <dbReference type="NCBI Taxonomy" id="561720"/>
    <lineage>
        <taxon>Bacteria</taxon>
        <taxon>Thermotogati</taxon>
        <taxon>Synergistota</taxon>
        <taxon>Synergistia</taxon>
        <taxon>Synergistales</taxon>
        <taxon>Dethiosulfovibrionaceae</taxon>
        <taxon>Dethiosulfovibrio</taxon>
    </lineage>
</organism>
<dbReference type="EMBL" id="FXBB01000005">
    <property type="protein sequence ID" value="SMG18578.1"/>
    <property type="molecule type" value="Genomic_DNA"/>
</dbReference>
<name>A0A1X7IU50_9BACT</name>
<dbReference type="NCBIfam" id="TIGR03584">
    <property type="entry name" value="PseF"/>
    <property type="match status" value="1"/>
</dbReference>
<sequence>MDIALIPARSGSKRIKGKNIKPFLGMPIMAYPIKAALAAGCFDKVVVSTNSKEFGEVALSCGAEVIFRPEELSDDHTPLAPVIEHGIKELQGQGHHVERACCILSTAPFVRPSDISKAKEMLVERNVGAVFSVTSFPFPIFRGLKMSEDGTVSMFWPEHELTRSNDLPDGYHDAGQFYWLDAAKFLSEKKVYMADALGFVLPRYLVQDIDTPEDWHRAELMYRVLQESGEVEL</sequence>
<accession>A0A1X7IU50</accession>
<protein>
    <submittedName>
        <fullName evidence="1">N-acylneuraminate cytidylyltransferase/pseudaminic acid cytidylyltransferase</fullName>
    </submittedName>
</protein>
<evidence type="ECO:0000313" key="2">
    <source>
        <dbReference type="Proteomes" id="UP000193355"/>
    </source>
</evidence>
<dbReference type="Proteomes" id="UP000193355">
    <property type="component" value="Unassembled WGS sequence"/>
</dbReference>